<sequence>MARFISTRLNVNILNQIRSFSSKFNPHELRNRVEDDHTDSLLNAEYSGSSIRYKVCRDSQASKQKFVFERKPVIVLNRENASVKSSQEAQNNVAPTSEEKGYRSFDISTTQKNCVLPLKTSTLSSPFPAPVKDFLSGALSLSLQKN</sequence>
<gene>
    <name evidence="2" type="ORF">CALMAC_LOCUS16877</name>
</gene>
<organism evidence="2 3">
    <name type="scientific">Callosobruchus maculatus</name>
    <name type="common">Southern cowpea weevil</name>
    <name type="synonym">Pulse bruchid</name>
    <dbReference type="NCBI Taxonomy" id="64391"/>
    <lineage>
        <taxon>Eukaryota</taxon>
        <taxon>Metazoa</taxon>
        <taxon>Ecdysozoa</taxon>
        <taxon>Arthropoda</taxon>
        <taxon>Hexapoda</taxon>
        <taxon>Insecta</taxon>
        <taxon>Pterygota</taxon>
        <taxon>Neoptera</taxon>
        <taxon>Endopterygota</taxon>
        <taxon>Coleoptera</taxon>
        <taxon>Polyphaga</taxon>
        <taxon>Cucujiformia</taxon>
        <taxon>Chrysomeloidea</taxon>
        <taxon>Chrysomelidae</taxon>
        <taxon>Bruchinae</taxon>
        <taxon>Bruchini</taxon>
        <taxon>Callosobruchus</taxon>
    </lineage>
</organism>
<name>A0A653DEC1_CALMS</name>
<dbReference type="AlphaFoldDB" id="A0A653DEC1"/>
<evidence type="ECO:0000313" key="2">
    <source>
        <dbReference type="EMBL" id="VEN58549.1"/>
    </source>
</evidence>
<dbReference type="Proteomes" id="UP000410492">
    <property type="component" value="Unassembled WGS sequence"/>
</dbReference>
<dbReference type="OrthoDB" id="6742557at2759"/>
<dbReference type="EMBL" id="CAACVG010011637">
    <property type="protein sequence ID" value="VEN58549.1"/>
    <property type="molecule type" value="Genomic_DNA"/>
</dbReference>
<evidence type="ECO:0000256" key="1">
    <source>
        <dbReference type="SAM" id="MobiDB-lite"/>
    </source>
</evidence>
<feature type="compositionally biased region" description="Polar residues" evidence="1">
    <location>
        <begin position="83"/>
        <end position="95"/>
    </location>
</feature>
<protein>
    <submittedName>
        <fullName evidence="2">Uncharacterized protein</fullName>
    </submittedName>
</protein>
<accession>A0A653DEC1</accession>
<keyword evidence="3" id="KW-1185">Reference proteome</keyword>
<feature type="region of interest" description="Disordered" evidence="1">
    <location>
        <begin position="83"/>
        <end position="102"/>
    </location>
</feature>
<evidence type="ECO:0000313" key="3">
    <source>
        <dbReference type="Proteomes" id="UP000410492"/>
    </source>
</evidence>
<proteinExistence type="predicted"/>
<reference evidence="2 3" key="1">
    <citation type="submission" date="2019-01" db="EMBL/GenBank/DDBJ databases">
        <authorList>
            <person name="Sayadi A."/>
        </authorList>
    </citation>
    <scope>NUCLEOTIDE SEQUENCE [LARGE SCALE GENOMIC DNA]</scope>
</reference>